<dbReference type="InterPro" id="IPR002048">
    <property type="entry name" value="EF_hand_dom"/>
</dbReference>
<evidence type="ECO:0000313" key="4">
    <source>
        <dbReference type="Proteomes" id="UP000240010"/>
    </source>
</evidence>
<dbReference type="EMBL" id="PTIZ01000006">
    <property type="protein sequence ID" value="PPK75160.1"/>
    <property type="molecule type" value="Genomic_DNA"/>
</dbReference>
<gene>
    <name evidence="3" type="ORF">B0F87_1064</name>
</gene>
<dbReference type="GO" id="GO:0005509">
    <property type="term" value="F:calcium ion binding"/>
    <property type="evidence" value="ECO:0007669"/>
    <property type="project" value="InterPro"/>
</dbReference>
<dbReference type="SUPFAM" id="SSF47473">
    <property type="entry name" value="EF-hand"/>
    <property type="match status" value="1"/>
</dbReference>
<dbReference type="RefSeq" id="WP_104429056.1">
    <property type="nucleotide sequence ID" value="NZ_PTIZ01000006.1"/>
</dbReference>
<dbReference type="Gene3D" id="1.10.238.10">
    <property type="entry name" value="EF-hand"/>
    <property type="match status" value="1"/>
</dbReference>
<evidence type="ECO:0000256" key="1">
    <source>
        <dbReference type="SAM" id="MobiDB-lite"/>
    </source>
</evidence>
<organism evidence="3 4">
    <name type="scientific">Methylobacter tundripaludum</name>
    <dbReference type="NCBI Taxonomy" id="173365"/>
    <lineage>
        <taxon>Bacteria</taxon>
        <taxon>Pseudomonadati</taxon>
        <taxon>Pseudomonadota</taxon>
        <taxon>Gammaproteobacteria</taxon>
        <taxon>Methylococcales</taxon>
        <taxon>Methylococcaceae</taxon>
        <taxon>Methylobacter</taxon>
    </lineage>
</organism>
<reference evidence="3 4" key="1">
    <citation type="submission" date="2018-02" db="EMBL/GenBank/DDBJ databases">
        <title>Subsurface microbial communities from deep shales in Ohio and West Virginia, USA.</title>
        <authorList>
            <person name="Wrighton K."/>
        </authorList>
    </citation>
    <scope>NUCLEOTIDE SEQUENCE [LARGE SCALE GENOMIC DNA]</scope>
    <source>
        <strain evidence="3 4">OWC-DMM</strain>
    </source>
</reference>
<dbReference type="AlphaFoldDB" id="A0A2S6HCH9"/>
<feature type="region of interest" description="Disordered" evidence="1">
    <location>
        <begin position="45"/>
        <end position="66"/>
    </location>
</feature>
<protein>
    <submittedName>
        <fullName evidence="3">EF hand domain-containing protein</fullName>
    </submittedName>
</protein>
<dbReference type="InterPro" id="IPR018247">
    <property type="entry name" value="EF_Hand_1_Ca_BS"/>
</dbReference>
<dbReference type="PROSITE" id="PS00018">
    <property type="entry name" value="EF_HAND_1"/>
    <property type="match status" value="1"/>
</dbReference>
<name>A0A2S6HCH9_9GAMM</name>
<comment type="caution">
    <text evidence="3">The sequence shown here is derived from an EMBL/GenBank/DDBJ whole genome shotgun (WGS) entry which is preliminary data.</text>
</comment>
<dbReference type="InterPro" id="IPR011992">
    <property type="entry name" value="EF-hand-dom_pair"/>
</dbReference>
<sequence length="124" mass="14134">MKTRKTIREISHNSNQFFKIIKIAVVMSIGLGSVTQSVWAENQTPDVQNAQNEPAKKIDDGKGKLPTFEQADIDGDHYVTKSELKNFPYLLQVFDKVDAGHDGKLEQHEYQNLEMETKREGEVK</sequence>
<proteinExistence type="predicted"/>
<evidence type="ECO:0000313" key="3">
    <source>
        <dbReference type="EMBL" id="PPK75160.1"/>
    </source>
</evidence>
<dbReference type="Pfam" id="PF13202">
    <property type="entry name" value="EF-hand_5"/>
    <property type="match status" value="1"/>
</dbReference>
<feature type="compositionally biased region" description="Basic and acidic residues" evidence="1">
    <location>
        <begin position="54"/>
        <end position="63"/>
    </location>
</feature>
<dbReference type="Proteomes" id="UP000240010">
    <property type="component" value="Unassembled WGS sequence"/>
</dbReference>
<feature type="domain" description="EF-hand" evidence="2">
    <location>
        <begin position="67"/>
        <end position="87"/>
    </location>
</feature>
<accession>A0A2S6HCH9</accession>
<evidence type="ECO:0000259" key="2">
    <source>
        <dbReference type="Pfam" id="PF13202"/>
    </source>
</evidence>